<evidence type="ECO:0000313" key="2">
    <source>
        <dbReference type="EMBL" id="CDM95424.1"/>
    </source>
</evidence>
<dbReference type="Pfam" id="PF07862">
    <property type="entry name" value="Nif11"/>
    <property type="match status" value="1"/>
</dbReference>
<dbReference type="AlphaFoldDB" id="A0A9P1NYR9"/>
<proteinExistence type="predicted"/>
<protein>
    <recommendedName>
        <fullName evidence="1">Nif11 domain-containing protein</fullName>
    </recommendedName>
</protein>
<sequence length="84" mass="9326">MRAFIEAIANHPEWQEKIMAADHIQDLLKIATSAGYNITIKELEATLTQDFGELVLELDNSPGISSGYARILLTQLIESICFCS</sequence>
<dbReference type="EMBL" id="FO818640">
    <property type="protein sequence ID" value="CDM95424.1"/>
    <property type="molecule type" value="Genomic_DNA"/>
</dbReference>
<dbReference type="InterPro" id="IPR022516">
    <property type="entry name" value="CHP03798_Ocin"/>
</dbReference>
<name>A0A9P1NYR9_9CYAN</name>
<evidence type="ECO:0000313" key="3">
    <source>
        <dbReference type="Proteomes" id="UP000032946"/>
    </source>
</evidence>
<organism evidence="2 3">
    <name type="scientific">Limnospira indica PCC 8005</name>
    <dbReference type="NCBI Taxonomy" id="376219"/>
    <lineage>
        <taxon>Bacteria</taxon>
        <taxon>Bacillati</taxon>
        <taxon>Cyanobacteriota</taxon>
        <taxon>Cyanophyceae</taxon>
        <taxon>Oscillatoriophycideae</taxon>
        <taxon>Oscillatoriales</taxon>
        <taxon>Sirenicapillariaceae</taxon>
        <taxon>Limnospira</taxon>
    </lineage>
</organism>
<dbReference type="InterPro" id="IPR012903">
    <property type="entry name" value="Nif11"/>
</dbReference>
<accession>A0A9P1NYR9</accession>
<dbReference type="RefSeq" id="WP_006625393.1">
    <property type="nucleotide sequence ID" value="NZ_FO818640.1"/>
</dbReference>
<gene>
    <name evidence="2" type="ORF">ARTHRO_30693</name>
</gene>
<evidence type="ECO:0000259" key="1">
    <source>
        <dbReference type="Pfam" id="PF07862"/>
    </source>
</evidence>
<reference evidence="2 3" key="1">
    <citation type="submission" date="2014-02" db="EMBL/GenBank/DDBJ databases">
        <authorList>
            <person name="Genoscope - CEA"/>
        </authorList>
    </citation>
    <scope>NUCLEOTIDE SEQUENCE [LARGE SCALE GENOMIC DNA]</scope>
    <source>
        <strain evidence="2 3">PCC 8005</strain>
    </source>
</reference>
<feature type="domain" description="Nif11" evidence="1">
    <location>
        <begin position="2"/>
        <end position="43"/>
    </location>
</feature>
<keyword evidence="3" id="KW-1185">Reference proteome</keyword>
<dbReference type="Proteomes" id="UP000032946">
    <property type="component" value="Chromosome"/>
</dbReference>
<dbReference type="NCBIfam" id="TIGR03798">
    <property type="entry name" value="leader_Nif11"/>
    <property type="match status" value="1"/>
</dbReference>